<dbReference type="InterPro" id="IPR050669">
    <property type="entry name" value="Hemerythrin"/>
</dbReference>
<organism evidence="8">
    <name type="scientific">Phascolosoma agassizii</name>
    <dbReference type="NCBI Taxonomy" id="360543"/>
    <lineage>
        <taxon>Eukaryota</taxon>
        <taxon>Metazoa</taxon>
        <taxon>Spiralia</taxon>
        <taxon>Lophotrochozoa</taxon>
        <taxon>Annelida</taxon>
        <taxon>Sipuncula</taxon>
        <taxon>Phascolosomatidea</taxon>
        <taxon>Phascolosomatiformes</taxon>
        <taxon>Phascolosomatidae</taxon>
        <taxon>Phascolosoma</taxon>
    </lineage>
</organism>
<dbReference type="PIRSF" id="PIRSF002033">
    <property type="entry name" value="Hemerythrin"/>
    <property type="match status" value="1"/>
</dbReference>
<comment type="similarity">
    <text evidence="1">Belongs to the hemerythrin family.</text>
</comment>
<feature type="binding site" evidence="6">
    <location>
        <position position="79"/>
    </location>
    <ligand>
        <name>Fe cation</name>
        <dbReference type="ChEBI" id="CHEBI:24875"/>
        <label>2</label>
    </ligand>
</feature>
<dbReference type="Pfam" id="PF01814">
    <property type="entry name" value="Hemerythrin"/>
    <property type="match status" value="1"/>
</dbReference>
<feature type="binding site" evidence="6">
    <location>
        <position position="113"/>
    </location>
    <ligand>
        <name>Fe cation</name>
        <dbReference type="ChEBI" id="CHEBI:24875"/>
        <label>2</label>
    </ligand>
</feature>
<evidence type="ECO:0000256" key="6">
    <source>
        <dbReference type="PIRSR" id="PIRSR002033-1"/>
    </source>
</evidence>
<dbReference type="SUPFAM" id="SSF47188">
    <property type="entry name" value="Hemerythrin-like"/>
    <property type="match status" value="1"/>
</dbReference>
<protein>
    <submittedName>
        <fullName evidence="8">Hemerythrin</fullName>
    </submittedName>
</protein>
<dbReference type="EMBL" id="KY007446">
    <property type="protein sequence ID" value="AQV13744.1"/>
    <property type="molecule type" value="mRNA"/>
</dbReference>
<feature type="binding site" evidence="6">
    <location>
        <position position="26"/>
    </location>
    <ligand>
        <name>Fe cation</name>
        <dbReference type="ChEBI" id="CHEBI:24875"/>
        <label>1</label>
    </ligand>
</feature>
<dbReference type="CDD" id="cd12107">
    <property type="entry name" value="Hemerythrin"/>
    <property type="match status" value="1"/>
</dbReference>
<dbReference type="PRINTS" id="PR00186">
    <property type="entry name" value="HEMERYTHRIN"/>
</dbReference>
<keyword evidence="3" id="KW-0561">Oxygen transport</keyword>
<feature type="binding site" evidence="6">
    <location>
        <position position="56"/>
    </location>
    <ligand>
        <name>Fe cation</name>
        <dbReference type="ChEBI" id="CHEBI:24875"/>
        <label>1</label>
    </ligand>
</feature>
<proteinExistence type="evidence at transcript level"/>
<dbReference type="InterPro" id="IPR012827">
    <property type="entry name" value="Hemerythrin_metal-bd"/>
</dbReference>
<evidence type="ECO:0000256" key="5">
    <source>
        <dbReference type="ARBA" id="ARBA00023004"/>
    </source>
</evidence>
<feature type="binding site" evidence="6">
    <location>
        <position position="108"/>
    </location>
    <ligand>
        <name>Fe cation</name>
        <dbReference type="ChEBI" id="CHEBI:24875"/>
        <label>2</label>
    </ligand>
</feature>
<dbReference type="AlphaFoldDB" id="A0A1S6QCU7"/>
<dbReference type="NCBIfam" id="TIGR02481">
    <property type="entry name" value="hemeryth_dom"/>
    <property type="match status" value="1"/>
</dbReference>
<evidence type="ECO:0000256" key="3">
    <source>
        <dbReference type="ARBA" id="ARBA00022621"/>
    </source>
</evidence>
<evidence type="ECO:0000256" key="1">
    <source>
        <dbReference type="ARBA" id="ARBA00010587"/>
    </source>
</evidence>
<feature type="binding site" evidence="6">
    <location>
        <position position="60"/>
    </location>
    <ligand>
        <name>Fe cation</name>
        <dbReference type="ChEBI" id="CHEBI:24875"/>
        <label>1</label>
    </ligand>
</feature>
<feature type="binding site" evidence="6">
    <location>
        <position position="60"/>
    </location>
    <ligand>
        <name>Fe cation</name>
        <dbReference type="ChEBI" id="CHEBI:24875"/>
        <label>2</label>
    </ligand>
</feature>
<accession>A0A1S6QCU7</accession>
<evidence type="ECO:0000259" key="7">
    <source>
        <dbReference type="Pfam" id="PF01814"/>
    </source>
</evidence>
<name>A0A1S6QCU7_9ANNE</name>
<sequence length="120" mass="13390">MGFDIPEPFVWDDSFKVFYDNLDDEHRTLFKAVFECAKDPSSGSALANLVSVTGNHFKDEEGMMKAKSYGSFGAHKKAHDDFLGQISGLKAPLDSATLHFAKDWLVNHIKGIDFNYKGTL</sequence>
<feature type="domain" description="Hemerythrin-like" evidence="7">
    <location>
        <begin position="18"/>
        <end position="118"/>
    </location>
</feature>
<dbReference type="InterPro" id="IPR016131">
    <property type="entry name" value="Haemerythrin_Fe_BS"/>
</dbReference>
<keyword evidence="5 6" id="KW-0408">Iron</keyword>
<dbReference type="GO" id="GO:0005506">
    <property type="term" value="F:iron ion binding"/>
    <property type="evidence" value="ECO:0007669"/>
    <property type="project" value="InterPro"/>
</dbReference>
<reference evidence="8" key="1">
    <citation type="submission" date="2016-10" db="EMBL/GenBank/DDBJ databases">
        <title>Discovery and evolution of novel hemerythrin genes in annelid worms.</title>
        <authorList>
            <person name="Costa-Paiva E.M."/>
            <person name="Whelan N.V."/>
            <person name="Waits D.S."/>
            <person name="Santos S."/>
            <person name="Schrago C.G."/>
            <person name="Halanych K.M."/>
        </authorList>
    </citation>
    <scope>NUCLEOTIDE SEQUENCE</scope>
</reference>
<dbReference type="InterPro" id="IPR012312">
    <property type="entry name" value="Hemerythrin-like"/>
</dbReference>
<evidence type="ECO:0000256" key="2">
    <source>
        <dbReference type="ARBA" id="ARBA00022448"/>
    </source>
</evidence>
<dbReference type="Gene3D" id="1.20.120.50">
    <property type="entry name" value="Hemerythrin-like"/>
    <property type="match status" value="1"/>
</dbReference>
<evidence type="ECO:0000256" key="4">
    <source>
        <dbReference type="ARBA" id="ARBA00022723"/>
    </source>
</evidence>
<keyword evidence="2" id="KW-0813">Transport</keyword>
<dbReference type="PANTHER" id="PTHR37164:SF1">
    <property type="entry name" value="BACTERIOHEMERYTHRIN"/>
    <property type="match status" value="1"/>
</dbReference>
<dbReference type="PANTHER" id="PTHR37164">
    <property type="entry name" value="BACTERIOHEMERYTHRIN"/>
    <property type="match status" value="1"/>
</dbReference>
<dbReference type="GO" id="GO:0005344">
    <property type="term" value="F:oxygen carrier activity"/>
    <property type="evidence" value="ECO:0007669"/>
    <property type="project" value="UniProtKB-KW"/>
</dbReference>
<keyword evidence="4 6" id="KW-0479">Metal-binding</keyword>
<dbReference type="NCBIfam" id="TIGR00058">
    <property type="entry name" value="Hemerythrin"/>
    <property type="match status" value="1"/>
</dbReference>
<dbReference type="PROSITE" id="PS00550">
    <property type="entry name" value="HEMERYTHRINS"/>
    <property type="match status" value="1"/>
</dbReference>
<evidence type="ECO:0000313" key="8">
    <source>
        <dbReference type="EMBL" id="AQV13744.1"/>
    </source>
</evidence>
<dbReference type="InterPro" id="IPR002063">
    <property type="entry name" value="Haemerythrin"/>
</dbReference>
<feature type="binding site" evidence="6">
    <location>
        <position position="113"/>
    </location>
    <ligand>
        <name>Fe cation</name>
        <dbReference type="ChEBI" id="CHEBI:24875"/>
        <label>1</label>
    </ligand>
</feature>
<feature type="binding site" evidence="6">
    <location>
        <position position="75"/>
    </location>
    <ligand>
        <name>Fe cation</name>
        <dbReference type="ChEBI" id="CHEBI:24875"/>
        <label>2</label>
    </ligand>
</feature>
<dbReference type="InterPro" id="IPR035938">
    <property type="entry name" value="Hemerythrin-like_sf"/>
</dbReference>